<name>A0A8H7UKU5_9FUNG</name>
<dbReference type="PANTHER" id="PTHR13318">
    <property type="entry name" value="PARTNER OF PAIRED, ISOFORM B-RELATED"/>
    <property type="match status" value="1"/>
</dbReference>
<organism evidence="1 2">
    <name type="scientific">Umbelopsis vinacea</name>
    <dbReference type="NCBI Taxonomy" id="44442"/>
    <lineage>
        <taxon>Eukaryota</taxon>
        <taxon>Fungi</taxon>
        <taxon>Fungi incertae sedis</taxon>
        <taxon>Mucoromycota</taxon>
        <taxon>Mucoromycotina</taxon>
        <taxon>Umbelopsidomycetes</taxon>
        <taxon>Umbelopsidales</taxon>
        <taxon>Umbelopsidaceae</taxon>
        <taxon>Umbelopsis</taxon>
    </lineage>
</organism>
<accession>A0A8H7UKU5</accession>
<proteinExistence type="predicted"/>
<keyword evidence="2" id="KW-1185">Reference proteome</keyword>
<gene>
    <name evidence="1" type="ORF">INT44_003102</name>
</gene>
<reference evidence="1" key="1">
    <citation type="submission" date="2020-12" db="EMBL/GenBank/DDBJ databases">
        <title>Metabolic potential, ecology and presence of endohyphal bacteria is reflected in genomic diversity of Mucoromycotina.</title>
        <authorList>
            <person name="Muszewska A."/>
            <person name="Okrasinska A."/>
            <person name="Steczkiewicz K."/>
            <person name="Drgas O."/>
            <person name="Orlowska M."/>
            <person name="Perlinska-Lenart U."/>
            <person name="Aleksandrzak-Piekarczyk T."/>
            <person name="Szatraj K."/>
            <person name="Zielenkiewicz U."/>
            <person name="Pilsyk S."/>
            <person name="Malc E."/>
            <person name="Mieczkowski P."/>
            <person name="Kruszewska J.S."/>
            <person name="Biernat P."/>
            <person name="Pawlowska J."/>
        </authorList>
    </citation>
    <scope>NUCLEOTIDE SEQUENCE</scope>
    <source>
        <strain evidence="1">WA0000051536</strain>
    </source>
</reference>
<evidence type="ECO:0000313" key="2">
    <source>
        <dbReference type="Proteomes" id="UP000612746"/>
    </source>
</evidence>
<sequence>MAFQRPNPLLIPELARMLCDFVDQSDLLNLALTCKFLFYPACERLWKRLNPRSLVALRKIKNTLDGKYKRPFTINYSAFVWEFLWTASNDQRAARFERDFFHIFRFPFLQRLEFSFAAAQDATVVNIMANTRHLQHVDFSHCYCLTTDAIRPLLNMPPGQLKTLILYGCGQIDRRALVYLIHRHASSLTYIGLTDINDQIMFAIQKCPQLRALGLEHCSDTDLTEDAITEFCNTLKAKNMHLQQLRVRDIQSLTTEHVCDLARTCADTLRHLDMSECVKVSQTAFLDLSMYCTRIETFSIGYQAEVTNCAISKLLQNCMSLKNLDVAGCFNLSSEAFQPILDDELTFVPALETLNITNLETEISSSTVINLLNRLRAIREITLGVAYDLSEANKIVHHVNAVRRFIVNDEEDDGYRDLADDLFFVDVEQCHTIRKLMHE</sequence>
<dbReference type="Gene3D" id="3.80.10.10">
    <property type="entry name" value="Ribonuclease Inhibitor"/>
    <property type="match status" value="2"/>
</dbReference>
<dbReference type="EMBL" id="JAEPRA010000004">
    <property type="protein sequence ID" value="KAG2186875.1"/>
    <property type="molecule type" value="Genomic_DNA"/>
</dbReference>
<dbReference type="GO" id="GO:0031146">
    <property type="term" value="P:SCF-dependent proteasomal ubiquitin-dependent protein catabolic process"/>
    <property type="evidence" value="ECO:0007669"/>
    <property type="project" value="TreeGrafter"/>
</dbReference>
<dbReference type="Proteomes" id="UP000612746">
    <property type="component" value="Unassembled WGS sequence"/>
</dbReference>
<comment type="caution">
    <text evidence="1">The sequence shown here is derived from an EMBL/GenBank/DDBJ whole genome shotgun (WGS) entry which is preliminary data.</text>
</comment>
<dbReference type="InterPro" id="IPR006553">
    <property type="entry name" value="Leu-rich_rpt_Cys-con_subtyp"/>
</dbReference>
<evidence type="ECO:0000313" key="1">
    <source>
        <dbReference type="EMBL" id="KAG2186875.1"/>
    </source>
</evidence>
<dbReference type="InterPro" id="IPR032675">
    <property type="entry name" value="LRR_dom_sf"/>
</dbReference>
<dbReference type="GO" id="GO:0019005">
    <property type="term" value="C:SCF ubiquitin ligase complex"/>
    <property type="evidence" value="ECO:0007669"/>
    <property type="project" value="TreeGrafter"/>
</dbReference>
<dbReference type="SMART" id="SM00367">
    <property type="entry name" value="LRR_CC"/>
    <property type="match status" value="7"/>
</dbReference>
<dbReference type="SUPFAM" id="SSF52047">
    <property type="entry name" value="RNI-like"/>
    <property type="match status" value="1"/>
</dbReference>
<evidence type="ECO:0008006" key="3">
    <source>
        <dbReference type="Google" id="ProtNLM"/>
    </source>
</evidence>
<dbReference type="OrthoDB" id="6781668at2759"/>
<dbReference type="AlphaFoldDB" id="A0A8H7UKU5"/>
<protein>
    <recommendedName>
        <fullName evidence="3">F-box domain-containing protein</fullName>
    </recommendedName>
</protein>